<evidence type="ECO:0000256" key="1">
    <source>
        <dbReference type="ARBA" id="ARBA00004937"/>
    </source>
</evidence>
<sequence>MTAPATPTPADVFVIFGITGDLAKVMTFRSLYRLDRRGLLTCPIIGVAGQDWTVEQLREHARECIAGTGETVDDAVFERFAARLSYVPGDFTDAGLYQRLAAAVGDAKAPVSYLEIPPSLFATVVKGLSEAGLVRAGRVVVEKPFGHDLASARELAGRLHQYLDESQLFRIDHFLGKMGTEELVYLRFANAMLEPVWNRDHVDSVQITMAESFGVADRGHFYDPVGALRDVVVNHLMQVLAGGAMEPPAGRHPDAIKNCSTALWSAVLDADPANYVRGQYDGYQDIDGVKPGSTTETYAALKLEIDNWRWSGVPFFIRTGKCLPVTQTEFRVVFKRPPRLGLPAFAGQIPEPDQFVIKLDPTTGARLRLDARRADADGPEPITLDMEFAAEGGEGPTPYEVLLHAALLGDANRFTRQDGVEETWRILQPLLDHPAPIEPYAPGSWGPAGADKLVDGHGWRGPWIVDTDPSKNTQG</sequence>
<feature type="domain" description="Glucose-6-phosphate dehydrogenase NAD-binding" evidence="7">
    <location>
        <begin position="14"/>
        <end position="177"/>
    </location>
</feature>
<dbReference type="SUPFAM" id="SSF55347">
    <property type="entry name" value="Glyceraldehyde-3-phosphate dehydrogenase-like, C-terminal domain"/>
    <property type="match status" value="1"/>
</dbReference>
<evidence type="ECO:0000313" key="10">
    <source>
        <dbReference type="Proteomes" id="UP000630887"/>
    </source>
</evidence>
<proteinExistence type="inferred from homology"/>
<keyword evidence="2 6" id="KW-0313">Glucose metabolism</keyword>
<evidence type="ECO:0000256" key="3">
    <source>
        <dbReference type="ARBA" id="ARBA00022857"/>
    </source>
</evidence>
<comment type="caution">
    <text evidence="9">The sequence shown here is derived from an EMBL/GenBank/DDBJ whole genome shotgun (WGS) entry which is preliminary data.</text>
</comment>
<evidence type="ECO:0000259" key="8">
    <source>
        <dbReference type="Pfam" id="PF02781"/>
    </source>
</evidence>
<organism evidence="9 10">
    <name type="scientific">Catellatospora coxensis</name>
    <dbReference type="NCBI Taxonomy" id="310354"/>
    <lineage>
        <taxon>Bacteria</taxon>
        <taxon>Bacillati</taxon>
        <taxon>Actinomycetota</taxon>
        <taxon>Actinomycetes</taxon>
        <taxon>Micromonosporales</taxon>
        <taxon>Micromonosporaceae</taxon>
        <taxon>Catellatospora</taxon>
    </lineage>
</organism>
<dbReference type="InterPro" id="IPR036291">
    <property type="entry name" value="NAD(P)-bd_dom_sf"/>
</dbReference>
<keyword evidence="3 6" id="KW-0521">NADP</keyword>
<reference evidence="9 10" key="1">
    <citation type="submission" date="2021-01" db="EMBL/GenBank/DDBJ databases">
        <title>Whole genome shotgun sequence of Catellatospora coxensis NBRC 107359.</title>
        <authorList>
            <person name="Komaki H."/>
            <person name="Tamura T."/>
        </authorList>
    </citation>
    <scope>NUCLEOTIDE SEQUENCE [LARGE SCALE GENOMIC DNA]</scope>
    <source>
        <strain evidence="9 10">NBRC 107359</strain>
    </source>
</reference>
<dbReference type="UniPathway" id="UPA00115">
    <property type="reaction ID" value="UER00408"/>
</dbReference>
<keyword evidence="5 6" id="KW-0119">Carbohydrate metabolism</keyword>
<dbReference type="Gene3D" id="3.30.360.10">
    <property type="entry name" value="Dihydrodipicolinate Reductase, domain 2"/>
    <property type="match status" value="1"/>
</dbReference>
<protein>
    <recommendedName>
        <fullName evidence="6">Glucose-6-phosphate 1-dehydrogenase</fullName>
        <shortName evidence="6">G6PD</shortName>
        <ecNumber evidence="6">1.1.1.49</ecNumber>
    </recommendedName>
</protein>
<comment type="function">
    <text evidence="6">Catalyzes the oxidation of glucose 6-phosphate to 6-phosphogluconolactone.</text>
</comment>
<dbReference type="RefSeq" id="WP_203693129.1">
    <property type="nucleotide sequence ID" value="NZ_BAAALC010000012.1"/>
</dbReference>
<comment type="catalytic activity">
    <reaction evidence="6">
        <text>D-glucose 6-phosphate + NADP(+) = 6-phospho-D-glucono-1,5-lactone + NADPH + H(+)</text>
        <dbReference type="Rhea" id="RHEA:15841"/>
        <dbReference type="ChEBI" id="CHEBI:15378"/>
        <dbReference type="ChEBI" id="CHEBI:57783"/>
        <dbReference type="ChEBI" id="CHEBI:57955"/>
        <dbReference type="ChEBI" id="CHEBI:58349"/>
        <dbReference type="ChEBI" id="CHEBI:61548"/>
        <dbReference type="EC" id="1.1.1.49"/>
    </reaction>
</comment>
<dbReference type="InterPro" id="IPR022675">
    <property type="entry name" value="G6P_DH_C"/>
</dbReference>
<feature type="binding site" evidence="6">
    <location>
        <position position="177"/>
    </location>
    <ligand>
        <name>substrate</name>
    </ligand>
</feature>
<comment type="caution">
    <text evidence="6">Lacks conserved residue(s) required for the propagation of feature annotation.</text>
</comment>
<feature type="active site" description="Proton acceptor" evidence="6">
    <location>
        <position position="235"/>
    </location>
</feature>
<keyword evidence="4 6" id="KW-0560">Oxidoreductase</keyword>
<name>A0A8J3L196_9ACTN</name>
<gene>
    <name evidence="9" type="primary">zwf1</name>
    <name evidence="6" type="synonym">zwf</name>
    <name evidence="9" type="ORF">Cco03nite_34710</name>
</gene>
<dbReference type="GO" id="GO:0005829">
    <property type="term" value="C:cytosol"/>
    <property type="evidence" value="ECO:0007669"/>
    <property type="project" value="TreeGrafter"/>
</dbReference>
<evidence type="ECO:0000256" key="4">
    <source>
        <dbReference type="ARBA" id="ARBA00023002"/>
    </source>
</evidence>
<dbReference type="Gene3D" id="3.40.50.720">
    <property type="entry name" value="NAD(P)-binding Rossmann-like Domain"/>
    <property type="match status" value="1"/>
</dbReference>
<dbReference type="InterPro" id="IPR022674">
    <property type="entry name" value="G6P_DH_NAD-bd"/>
</dbReference>
<feature type="binding site" evidence="6">
    <location>
        <begin position="90"/>
        <end position="91"/>
    </location>
    <ligand>
        <name>NADP(+)</name>
        <dbReference type="ChEBI" id="CHEBI:58349"/>
    </ligand>
</feature>
<keyword evidence="10" id="KW-1185">Reference proteome</keyword>
<dbReference type="PIRSF" id="PIRSF000110">
    <property type="entry name" value="G6PD"/>
    <property type="match status" value="1"/>
</dbReference>
<evidence type="ECO:0000313" key="9">
    <source>
        <dbReference type="EMBL" id="GIG06771.1"/>
    </source>
</evidence>
<dbReference type="InterPro" id="IPR001282">
    <property type="entry name" value="G6P_DH"/>
</dbReference>
<dbReference type="SUPFAM" id="SSF51735">
    <property type="entry name" value="NAD(P)-binding Rossmann-fold domains"/>
    <property type="match status" value="1"/>
</dbReference>
<dbReference type="Pfam" id="PF02781">
    <property type="entry name" value="G6PD_C"/>
    <property type="match status" value="1"/>
</dbReference>
<evidence type="ECO:0000256" key="2">
    <source>
        <dbReference type="ARBA" id="ARBA00022526"/>
    </source>
</evidence>
<comment type="similarity">
    <text evidence="6">Belongs to the glucose-6-phosphate dehydrogenase family.</text>
</comment>
<feature type="domain" description="Glucose-6-phosphate dehydrogenase C-terminal" evidence="8">
    <location>
        <begin position="185"/>
        <end position="458"/>
    </location>
</feature>
<dbReference type="GO" id="GO:0050661">
    <property type="term" value="F:NADP binding"/>
    <property type="evidence" value="ECO:0007669"/>
    <property type="project" value="UniProtKB-UniRule"/>
</dbReference>
<dbReference type="HAMAP" id="MF_00966">
    <property type="entry name" value="G6PD"/>
    <property type="match status" value="1"/>
</dbReference>
<feature type="binding site" evidence="6">
    <location>
        <position position="230"/>
    </location>
    <ligand>
        <name>substrate</name>
    </ligand>
</feature>
<accession>A0A8J3L196</accession>
<dbReference type="NCBIfam" id="NF009492">
    <property type="entry name" value="PRK12853.1-3"/>
    <property type="match status" value="1"/>
</dbReference>
<dbReference type="EMBL" id="BONI01000027">
    <property type="protein sequence ID" value="GIG06771.1"/>
    <property type="molecule type" value="Genomic_DNA"/>
</dbReference>
<evidence type="ECO:0000256" key="5">
    <source>
        <dbReference type="ARBA" id="ARBA00023277"/>
    </source>
</evidence>
<feature type="binding site" evidence="6">
    <location>
        <position position="321"/>
    </location>
    <ligand>
        <name>substrate</name>
    </ligand>
</feature>
<dbReference type="PANTHER" id="PTHR23429:SF0">
    <property type="entry name" value="GLUCOSE-6-PHOSPHATE 1-DEHYDROGENASE"/>
    <property type="match status" value="1"/>
</dbReference>
<dbReference type="GO" id="GO:0006006">
    <property type="term" value="P:glucose metabolic process"/>
    <property type="evidence" value="ECO:0007669"/>
    <property type="project" value="UniProtKB-KW"/>
</dbReference>
<feature type="binding site" evidence="6">
    <location>
        <position position="143"/>
    </location>
    <ligand>
        <name>NADP(+)</name>
        <dbReference type="ChEBI" id="CHEBI:58349"/>
    </ligand>
</feature>
<dbReference type="GO" id="GO:0004345">
    <property type="term" value="F:glucose-6-phosphate dehydrogenase activity"/>
    <property type="evidence" value="ECO:0007669"/>
    <property type="project" value="UniProtKB-UniRule"/>
</dbReference>
<dbReference type="NCBIfam" id="TIGR00871">
    <property type="entry name" value="zwf"/>
    <property type="match status" value="1"/>
</dbReference>
<dbReference type="GO" id="GO:0009051">
    <property type="term" value="P:pentose-phosphate shunt, oxidative branch"/>
    <property type="evidence" value="ECO:0007669"/>
    <property type="project" value="TreeGrafter"/>
</dbReference>
<dbReference type="Proteomes" id="UP000630887">
    <property type="component" value="Unassembled WGS sequence"/>
</dbReference>
<dbReference type="AlphaFoldDB" id="A0A8J3L196"/>
<evidence type="ECO:0000256" key="6">
    <source>
        <dbReference type="HAMAP-Rule" id="MF_00966"/>
    </source>
</evidence>
<dbReference type="Pfam" id="PF00479">
    <property type="entry name" value="G6PD_N"/>
    <property type="match status" value="1"/>
</dbReference>
<comment type="pathway">
    <text evidence="1 6">Carbohydrate degradation; pentose phosphate pathway; D-ribulose 5-phosphate from D-glucose 6-phosphate (oxidative stage): step 1/3.</text>
</comment>
<dbReference type="PANTHER" id="PTHR23429">
    <property type="entry name" value="GLUCOSE-6-PHOSPHATE 1-DEHYDROGENASE G6PD"/>
    <property type="match status" value="1"/>
</dbReference>
<feature type="binding site" evidence="6">
    <location>
        <position position="173"/>
    </location>
    <ligand>
        <name>substrate</name>
    </ligand>
</feature>
<evidence type="ECO:0000259" key="7">
    <source>
        <dbReference type="Pfam" id="PF00479"/>
    </source>
</evidence>
<feature type="binding site" evidence="6">
    <location>
        <position position="211"/>
    </location>
    <ligand>
        <name>substrate</name>
    </ligand>
</feature>
<dbReference type="PRINTS" id="PR00079">
    <property type="entry name" value="G6PDHDRGNASE"/>
</dbReference>
<dbReference type="EC" id="1.1.1.49" evidence="6"/>